<dbReference type="Pfam" id="PF04773">
    <property type="entry name" value="FecR"/>
    <property type="match status" value="1"/>
</dbReference>
<sequence>MEDKDLRKLIEKYQKGTATAVEKDYLESWYAQLNERESQPLSEANIQKAGKKVKKAVLQRMNGDAGKPVSFRMLAAAIAALIVLTGSILFFVEKSRGPALATDVAPGGNKAVLILEDGSSVNLDAAGTGRVAAQSGSSVVKLDSGSVRYDATRQPAAGAGTPAITAYNTIKVPLGGQYKLTLPDGTKVWLNAGSSLKFPVSFARLNDRRVFLQGEGYFEVIHDPAHPFYVATDRQEVRVLGTHFDIEAYPDNKAVKTTLLQGSLKVKSVRGGDSCLLVPGKQSILKDRLQVRSVDTETVIDWKDGYFIFNGETLQDILTKVARWYNIQIVYERHVENVRLDGIISKNTVLSEVLSMISATNKIQFEIRGSVLYVK</sequence>
<keyword evidence="1" id="KW-1133">Transmembrane helix</keyword>
<dbReference type="EMBL" id="FNQY01000021">
    <property type="protein sequence ID" value="SEA47123.1"/>
    <property type="molecule type" value="Genomic_DNA"/>
</dbReference>
<dbReference type="OrthoDB" id="629393at2"/>
<reference evidence="4 5" key="1">
    <citation type="submission" date="2016-10" db="EMBL/GenBank/DDBJ databases">
        <authorList>
            <person name="de Groot N.N."/>
        </authorList>
    </citation>
    <scope>NUCLEOTIDE SEQUENCE [LARGE SCALE GENOMIC DNA]</scope>
    <source>
        <strain evidence="4 5">Vu-144</strain>
    </source>
</reference>
<dbReference type="Pfam" id="PF16344">
    <property type="entry name" value="FecR_C"/>
    <property type="match status" value="1"/>
</dbReference>
<dbReference type="RefSeq" id="WP_091400101.1">
    <property type="nucleotide sequence ID" value="NZ_FNQY01000021.1"/>
</dbReference>
<feature type="domain" description="Protein FecR C-terminal" evidence="3">
    <location>
        <begin position="306"/>
        <end position="373"/>
    </location>
</feature>
<dbReference type="PANTHER" id="PTHR30273:SF2">
    <property type="entry name" value="PROTEIN FECR"/>
    <property type="match status" value="1"/>
</dbReference>
<dbReference type="InterPro" id="IPR032508">
    <property type="entry name" value="FecR_C"/>
</dbReference>
<name>A0A1H4BG22_9BACT</name>
<dbReference type="InterPro" id="IPR012373">
    <property type="entry name" value="Ferrdict_sens_TM"/>
</dbReference>
<dbReference type="InterPro" id="IPR006860">
    <property type="entry name" value="FecR"/>
</dbReference>
<dbReference type="PANTHER" id="PTHR30273">
    <property type="entry name" value="PERIPLASMIC SIGNAL SENSOR AND SIGMA FACTOR ACTIVATOR FECR-RELATED"/>
    <property type="match status" value="1"/>
</dbReference>
<keyword evidence="1" id="KW-0472">Membrane</keyword>
<evidence type="ECO:0000313" key="4">
    <source>
        <dbReference type="EMBL" id="SEA47123.1"/>
    </source>
</evidence>
<evidence type="ECO:0000313" key="5">
    <source>
        <dbReference type="Proteomes" id="UP000199041"/>
    </source>
</evidence>
<evidence type="ECO:0000259" key="3">
    <source>
        <dbReference type="Pfam" id="PF16344"/>
    </source>
</evidence>
<evidence type="ECO:0000259" key="2">
    <source>
        <dbReference type="Pfam" id="PF04773"/>
    </source>
</evidence>
<dbReference type="GO" id="GO:0016989">
    <property type="term" value="F:sigma factor antagonist activity"/>
    <property type="evidence" value="ECO:0007669"/>
    <property type="project" value="TreeGrafter"/>
</dbReference>
<dbReference type="Gene3D" id="3.55.50.30">
    <property type="match status" value="1"/>
</dbReference>
<organism evidence="4 5">
    <name type="scientific">Arachidicoccus rhizosphaerae</name>
    <dbReference type="NCBI Taxonomy" id="551991"/>
    <lineage>
        <taxon>Bacteria</taxon>
        <taxon>Pseudomonadati</taxon>
        <taxon>Bacteroidota</taxon>
        <taxon>Chitinophagia</taxon>
        <taxon>Chitinophagales</taxon>
        <taxon>Chitinophagaceae</taxon>
        <taxon>Arachidicoccus</taxon>
    </lineage>
</organism>
<gene>
    <name evidence="4" type="ORF">SAMN05192529_12119</name>
</gene>
<feature type="domain" description="FecR protein" evidence="2">
    <location>
        <begin position="169"/>
        <end position="264"/>
    </location>
</feature>
<feature type="transmembrane region" description="Helical" evidence="1">
    <location>
        <begin position="69"/>
        <end position="92"/>
    </location>
</feature>
<dbReference type="STRING" id="551991.SAMN05192529_12119"/>
<dbReference type="PIRSF" id="PIRSF018266">
    <property type="entry name" value="FecR"/>
    <property type="match status" value="1"/>
</dbReference>
<keyword evidence="1" id="KW-0812">Transmembrane</keyword>
<evidence type="ECO:0000256" key="1">
    <source>
        <dbReference type="SAM" id="Phobius"/>
    </source>
</evidence>
<dbReference type="Gene3D" id="2.60.120.1440">
    <property type="match status" value="1"/>
</dbReference>
<dbReference type="AlphaFoldDB" id="A0A1H4BG22"/>
<keyword evidence="5" id="KW-1185">Reference proteome</keyword>
<dbReference type="Proteomes" id="UP000199041">
    <property type="component" value="Unassembled WGS sequence"/>
</dbReference>
<protein>
    <submittedName>
        <fullName evidence="4">FecR protein</fullName>
    </submittedName>
</protein>
<proteinExistence type="predicted"/>
<accession>A0A1H4BG22</accession>